<evidence type="ECO:0000313" key="2">
    <source>
        <dbReference type="EMBL" id="CAD5210610.1"/>
    </source>
</evidence>
<organism evidence="2 3">
    <name type="scientific">Bursaphelenchus okinawaensis</name>
    <dbReference type="NCBI Taxonomy" id="465554"/>
    <lineage>
        <taxon>Eukaryota</taxon>
        <taxon>Metazoa</taxon>
        <taxon>Ecdysozoa</taxon>
        <taxon>Nematoda</taxon>
        <taxon>Chromadorea</taxon>
        <taxon>Rhabditida</taxon>
        <taxon>Tylenchina</taxon>
        <taxon>Tylenchomorpha</taxon>
        <taxon>Aphelenchoidea</taxon>
        <taxon>Aphelenchoididae</taxon>
        <taxon>Bursaphelenchus</taxon>
    </lineage>
</organism>
<evidence type="ECO:0000256" key="1">
    <source>
        <dbReference type="SAM" id="Phobius"/>
    </source>
</evidence>
<sequence length="542" mass="61030">MVNKIRRKREVKTVNDYKIKNSKVLLTPMMQVTKAIYDSLKTATNKTELPKWQQTVQKLMDHGTKIKKKKKILEESEESLDAMGLKGLQKQINKDNIDIDGELEEVQKDPNKMKKMLDQLRKKKQNTPEGKTIDLIRSAMELGYKMAGQDTSKFYNSTIKVASPKFFELFPEKDNNDTIKLISPSLFSMHASNDPIENLTSIPTLMKEFGGQDQQQWMDIIMEAAGINDHSEMLAEMANEDKKEMPSVMENIKSMVDENGVPLYSTKENATTIGGQSNETLEYWTKIRSSYTKDQLQEMNHAGYTVLRKDQIELLYGPDSVYNNTDQYNALMNTTEEEIHAKIDEEIHLMAEAESFKLRQKDVVLSPVSFTFVTLNPGIVSQPYYLSPLIFDPIILSPSIYGAVVLTPFIFTPFIISPRILGCILLSPWIFDPLILTPIVLHPCILSPGFFDPIILSPLVLTPFILAPQVFTPLILSPLVFDPIILNPLVGAPLILSPFLLTPIILSPQFLGGLIMSPYVLSPVILSPLTAFVAVLSPSFLS</sequence>
<keyword evidence="3" id="KW-1185">Reference proteome</keyword>
<dbReference type="EMBL" id="CAJFDH010000002">
    <property type="protein sequence ID" value="CAD5210610.1"/>
    <property type="molecule type" value="Genomic_DNA"/>
</dbReference>
<proteinExistence type="predicted"/>
<dbReference type="Pfam" id="PF04870">
    <property type="entry name" value="Moulting_cycle"/>
    <property type="match status" value="1"/>
</dbReference>
<feature type="transmembrane region" description="Helical" evidence="1">
    <location>
        <begin position="484"/>
        <end position="506"/>
    </location>
</feature>
<dbReference type="OrthoDB" id="5917548at2759"/>
<dbReference type="PANTHER" id="PTHR21523">
    <property type="match status" value="1"/>
</dbReference>
<feature type="transmembrane region" description="Helical" evidence="1">
    <location>
        <begin position="454"/>
        <end position="477"/>
    </location>
</feature>
<accession>A0A811K5F9</accession>
<feature type="transmembrane region" description="Helical" evidence="1">
    <location>
        <begin position="400"/>
        <end position="417"/>
    </location>
</feature>
<keyword evidence="1" id="KW-0472">Membrane</keyword>
<gene>
    <name evidence="2" type="ORF">BOKJ2_LOCUS3280</name>
</gene>
<dbReference type="AlphaFoldDB" id="A0A811K5F9"/>
<keyword evidence="1" id="KW-1133">Transmembrane helix</keyword>
<feature type="transmembrane region" description="Helical" evidence="1">
    <location>
        <begin position="518"/>
        <end position="541"/>
    </location>
</feature>
<dbReference type="PANTHER" id="PTHR21523:SF37">
    <property type="entry name" value="MLT-TEN (MLT-10) RELATED"/>
    <property type="match status" value="1"/>
</dbReference>
<evidence type="ECO:0000313" key="3">
    <source>
        <dbReference type="Proteomes" id="UP000614601"/>
    </source>
</evidence>
<keyword evidence="1" id="KW-0812">Transmembrane</keyword>
<feature type="transmembrane region" description="Helical" evidence="1">
    <location>
        <begin position="429"/>
        <end position="448"/>
    </location>
</feature>
<protein>
    <submittedName>
        <fullName evidence="2">Uncharacterized protein</fullName>
    </submittedName>
</protein>
<comment type="caution">
    <text evidence="2">The sequence shown here is derived from an EMBL/GenBank/DDBJ whole genome shotgun (WGS) entry which is preliminary data.</text>
</comment>
<reference evidence="2" key="1">
    <citation type="submission" date="2020-09" db="EMBL/GenBank/DDBJ databases">
        <authorList>
            <person name="Kikuchi T."/>
        </authorList>
    </citation>
    <scope>NUCLEOTIDE SEQUENCE</scope>
    <source>
        <strain evidence="2">SH1</strain>
    </source>
</reference>
<dbReference type="EMBL" id="CAJFCW020000002">
    <property type="protein sequence ID" value="CAG9091705.1"/>
    <property type="molecule type" value="Genomic_DNA"/>
</dbReference>
<dbReference type="InterPro" id="IPR006954">
    <property type="entry name" value="Mlt-10-like"/>
</dbReference>
<dbReference type="Proteomes" id="UP000783686">
    <property type="component" value="Unassembled WGS sequence"/>
</dbReference>
<name>A0A811K5F9_9BILA</name>
<dbReference type="Proteomes" id="UP000614601">
    <property type="component" value="Unassembled WGS sequence"/>
</dbReference>